<dbReference type="Pfam" id="PF03441">
    <property type="entry name" value="FAD_binding_7"/>
    <property type="match status" value="1"/>
</dbReference>
<dbReference type="InterPro" id="IPR006050">
    <property type="entry name" value="DNA_photolyase_N"/>
</dbReference>
<keyword evidence="3 5" id="KW-0274">FAD</keyword>
<evidence type="ECO:0000256" key="1">
    <source>
        <dbReference type="ARBA" id="ARBA00001974"/>
    </source>
</evidence>
<comment type="similarity">
    <text evidence="5">Belongs to the DNA photolyase family.</text>
</comment>
<keyword evidence="4 5" id="KW-0157">Chromophore</keyword>
<dbReference type="PRINTS" id="PR00147">
    <property type="entry name" value="DNAPHOTLYASE"/>
</dbReference>
<keyword evidence="9" id="KW-1185">Reference proteome</keyword>
<keyword evidence="2 5" id="KW-0285">Flavoprotein</keyword>
<dbReference type="Gene3D" id="1.10.579.10">
    <property type="entry name" value="DNA Cyclobutane Dipyrimidine Photolyase, subunit A, domain 3"/>
    <property type="match status" value="1"/>
</dbReference>
<dbReference type="InterPro" id="IPR014729">
    <property type="entry name" value="Rossmann-like_a/b/a_fold"/>
</dbReference>
<dbReference type="InterPro" id="IPR005101">
    <property type="entry name" value="Cryptochr/Photolyase_FAD-bd"/>
</dbReference>
<dbReference type="PROSITE" id="PS51645">
    <property type="entry name" value="PHR_CRY_ALPHA_BETA"/>
    <property type="match status" value="1"/>
</dbReference>
<reference evidence="9" key="1">
    <citation type="journal article" date="2019" name="Int. J. Syst. Evol. Microbiol.">
        <title>The Global Catalogue of Microorganisms (GCM) 10K type strain sequencing project: providing services to taxonomists for standard genome sequencing and annotation.</title>
        <authorList>
            <consortium name="The Broad Institute Genomics Platform"/>
            <consortium name="The Broad Institute Genome Sequencing Center for Infectious Disease"/>
            <person name="Wu L."/>
            <person name="Ma J."/>
        </authorList>
    </citation>
    <scope>NUCLEOTIDE SEQUENCE [LARGE SCALE GENOMIC DNA]</scope>
    <source>
        <strain evidence="9">JCM 10367</strain>
    </source>
</reference>
<feature type="region of interest" description="Disordered" evidence="6">
    <location>
        <begin position="172"/>
        <end position="202"/>
    </location>
</feature>
<evidence type="ECO:0000259" key="7">
    <source>
        <dbReference type="PROSITE" id="PS51645"/>
    </source>
</evidence>
<evidence type="ECO:0000256" key="6">
    <source>
        <dbReference type="SAM" id="MobiDB-lite"/>
    </source>
</evidence>
<dbReference type="Pfam" id="PF00875">
    <property type="entry name" value="DNA_photolyase"/>
    <property type="match status" value="1"/>
</dbReference>
<feature type="domain" description="Photolyase/cryptochrome alpha/beta" evidence="7">
    <location>
        <begin position="2"/>
        <end position="131"/>
    </location>
</feature>
<sequence length="457" mass="50561">MTVAVVLFTSDLRLHDHPPLRAALAAADEVVPLFVRDPAVHAAGFDVPDRAAFLAGCLTDLDAGLRRRGGRLVVRSGPVVREVCSVVAECHAAEVHLAAGVTRFAHRREELLRKALGERGVALRVHDAVVTAVPPGAVTPGSGDHYAVFTPYLRRWSAERLRDVRPAPRGVRVPEGVRGEAPPSRAEVSGVSPGLPAGGESAGRDRFARWARSGLSGYADRQGDLAGDATSRLSPYLHFGALSAVELVRRARATGGPGAEAFVRQQCWRDFHHQVLAARPESSVRDYRSRGDQWRTEEDAARDIEAWRAGCTGYPMVDAGMRQLREEGWMHNRARLLAASFLTKTRYVDWRIGARHFLDWLVDGDIVNNRLNRQWVAGTGTDTRPHRVLNPVVQGKRFDPEGAYVRRWVPELRAVEGPLVHEPWRLPEREREGLGYPSPLIDLGEGLARFRRARDRG</sequence>
<dbReference type="InterPro" id="IPR036155">
    <property type="entry name" value="Crypto/Photolyase_N_sf"/>
</dbReference>
<evidence type="ECO:0000256" key="5">
    <source>
        <dbReference type="RuleBase" id="RU004182"/>
    </source>
</evidence>
<dbReference type="EMBL" id="BAAAGU010000018">
    <property type="protein sequence ID" value="GAA0644317.1"/>
    <property type="molecule type" value="Genomic_DNA"/>
</dbReference>
<dbReference type="InterPro" id="IPR002081">
    <property type="entry name" value="Cryptochrome/DNA_photolyase_1"/>
</dbReference>
<dbReference type="PANTHER" id="PTHR11455">
    <property type="entry name" value="CRYPTOCHROME"/>
    <property type="match status" value="1"/>
</dbReference>
<evidence type="ECO:0000256" key="2">
    <source>
        <dbReference type="ARBA" id="ARBA00022630"/>
    </source>
</evidence>
<proteinExistence type="inferred from homology"/>
<dbReference type="PANTHER" id="PTHR11455:SF9">
    <property type="entry name" value="CRYPTOCHROME CIRCADIAN CLOCK 5 ISOFORM X1"/>
    <property type="match status" value="1"/>
</dbReference>
<dbReference type="SUPFAM" id="SSF48173">
    <property type="entry name" value="Cryptochrome/photolyase FAD-binding domain"/>
    <property type="match status" value="1"/>
</dbReference>
<dbReference type="RefSeq" id="WP_343999862.1">
    <property type="nucleotide sequence ID" value="NZ_BAAAGU010000018.1"/>
</dbReference>
<dbReference type="InterPro" id="IPR018394">
    <property type="entry name" value="DNA_photolyase_1_CS_C"/>
</dbReference>
<evidence type="ECO:0000256" key="4">
    <source>
        <dbReference type="ARBA" id="ARBA00022991"/>
    </source>
</evidence>
<dbReference type="InterPro" id="IPR036134">
    <property type="entry name" value="Crypto/Photolyase_FAD-like_sf"/>
</dbReference>
<evidence type="ECO:0000313" key="8">
    <source>
        <dbReference type="EMBL" id="GAA0644317.1"/>
    </source>
</evidence>
<protein>
    <submittedName>
        <fullName evidence="8">Deoxyribodipyrimidine photo-lyase</fullName>
    </submittedName>
</protein>
<accession>A0ABP3SMS3</accession>
<comment type="cofactor">
    <cofactor evidence="1">
        <name>FAD</name>
        <dbReference type="ChEBI" id="CHEBI:57692"/>
    </cofactor>
</comment>
<dbReference type="Proteomes" id="UP001500724">
    <property type="component" value="Unassembled WGS sequence"/>
</dbReference>
<dbReference type="Gene3D" id="3.40.50.620">
    <property type="entry name" value="HUPs"/>
    <property type="match status" value="1"/>
</dbReference>
<name>A0ABP3SMS3_9ACTN</name>
<evidence type="ECO:0000313" key="9">
    <source>
        <dbReference type="Proteomes" id="UP001500724"/>
    </source>
</evidence>
<gene>
    <name evidence="8" type="ORF">GCM10009535_22170</name>
</gene>
<organism evidence="8 9">
    <name type="scientific">Streptomyces thermocarboxydovorans</name>
    <dbReference type="NCBI Taxonomy" id="59298"/>
    <lineage>
        <taxon>Bacteria</taxon>
        <taxon>Bacillati</taxon>
        <taxon>Actinomycetota</taxon>
        <taxon>Actinomycetes</taxon>
        <taxon>Kitasatosporales</taxon>
        <taxon>Streptomycetaceae</taxon>
        <taxon>Streptomyces</taxon>
    </lineage>
</organism>
<dbReference type="SUPFAM" id="SSF52425">
    <property type="entry name" value="Cryptochrome/photolyase, N-terminal domain"/>
    <property type="match status" value="1"/>
</dbReference>
<evidence type="ECO:0000256" key="3">
    <source>
        <dbReference type="ARBA" id="ARBA00022827"/>
    </source>
</evidence>
<dbReference type="PROSITE" id="PS00394">
    <property type="entry name" value="DNA_PHOTOLYASES_1_1"/>
    <property type="match status" value="1"/>
</dbReference>
<dbReference type="Gene3D" id="1.25.40.80">
    <property type="match status" value="1"/>
</dbReference>
<comment type="caution">
    <text evidence="8">The sequence shown here is derived from an EMBL/GenBank/DDBJ whole genome shotgun (WGS) entry which is preliminary data.</text>
</comment>